<dbReference type="SUPFAM" id="SSF53850">
    <property type="entry name" value="Periplasmic binding protein-like II"/>
    <property type="match status" value="1"/>
</dbReference>
<evidence type="ECO:0000256" key="3">
    <source>
        <dbReference type="ARBA" id="ARBA00023125"/>
    </source>
</evidence>
<accession>A0A158JJW0</accession>
<evidence type="ECO:0000256" key="1">
    <source>
        <dbReference type="ARBA" id="ARBA00009437"/>
    </source>
</evidence>
<evidence type="ECO:0000313" key="7">
    <source>
        <dbReference type="Proteomes" id="UP000055019"/>
    </source>
</evidence>
<keyword evidence="7" id="KW-1185">Reference proteome</keyword>
<organism evidence="6 7">
    <name type="scientific">Caballeronia arvi</name>
    <dbReference type="NCBI Taxonomy" id="1777135"/>
    <lineage>
        <taxon>Bacteria</taxon>
        <taxon>Pseudomonadati</taxon>
        <taxon>Pseudomonadota</taxon>
        <taxon>Betaproteobacteria</taxon>
        <taxon>Burkholderiales</taxon>
        <taxon>Burkholderiaceae</taxon>
        <taxon>Caballeronia</taxon>
    </lineage>
</organism>
<dbReference type="InterPro" id="IPR036388">
    <property type="entry name" value="WH-like_DNA-bd_sf"/>
</dbReference>
<dbReference type="Gene3D" id="3.40.190.10">
    <property type="entry name" value="Periplasmic binding protein-like II"/>
    <property type="match status" value="2"/>
</dbReference>
<evidence type="ECO:0000256" key="4">
    <source>
        <dbReference type="ARBA" id="ARBA00023163"/>
    </source>
</evidence>
<dbReference type="EMBL" id="FCOM02000016">
    <property type="protein sequence ID" value="SAL68630.1"/>
    <property type="molecule type" value="Genomic_DNA"/>
</dbReference>
<comment type="similarity">
    <text evidence="1">Belongs to the LysR transcriptional regulatory family.</text>
</comment>
<dbReference type="Pfam" id="PF00126">
    <property type="entry name" value="HTH_1"/>
    <property type="match status" value="1"/>
</dbReference>
<evidence type="ECO:0000313" key="6">
    <source>
        <dbReference type="EMBL" id="SAL68630.1"/>
    </source>
</evidence>
<reference evidence="6" key="1">
    <citation type="submission" date="2016-01" db="EMBL/GenBank/DDBJ databases">
        <authorList>
            <person name="Peeters C."/>
        </authorList>
    </citation>
    <scope>NUCLEOTIDE SEQUENCE [LARGE SCALE GENOMIC DNA]</scope>
    <source>
        <strain evidence="6">LMG 29317</strain>
    </source>
</reference>
<sequence length="346" mass="37725">MRQQVPVSYKICVAASTCFNSRLTAVSKMIRFRQIEAFRSLIMTGTSVGAAKKLHVTQPAISRLIADLEADLGFSLFSRVGGRLNPTTAGLRFYKSVEENFLGLERLKQVADMIREEASDGLTVACMPVLATTLLPPVLADFTARHPGVPIKVDSVKVPEVLVNLQNHKADIALSLAFPAVAGIEVETLLKVPASCAMPATHRLAKKKIVRPADLRGEKLIGWLPNSRQPYDAEQSLISSTADRPRYTVFTDTAHTRYAMVAGGLGISIVEPFAAKVWRPHGVVVRPFETDIEYEYVLSYPSSGIRSDLVASFRDSVKRIVAHYSFDAPQDAASGDAPEGLSVETD</sequence>
<dbReference type="GO" id="GO:0003700">
    <property type="term" value="F:DNA-binding transcription factor activity"/>
    <property type="evidence" value="ECO:0007669"/>
    <property type="project" value="InterPro"/>
</dbReference>
<dbReference type="InterPro" id="IPR036390">
    <property type="entry name" value="WH_DNA-bd_sf"/>
</dbReference>
<keyword evidence="3" id="KW-0238">DNA-binding</keyword>
<dbReference type="Pfam" id="PF03466">
    <property type="entry name" value="LysR_substrate"/>
    <property type="match status" value="1"/>
</dbReference>
<dbReference type="Proteomes" id="UP000055019">
    <property type="component" value="Unassembled WGS sequence"/>
</dbReference>
<gene>
    <name evidence="6" type="ORF">AWB74_03904</name>
</gene>
<dbReference type="SUPFAM" id="SSF46785">
    <property type="entry name" value="Winged helix' DNA-binding domain"/>
    <property type="match status" value="1"/>
</dbReference>
<proteinExistence type="inferred from homology"/>
<name>A0A158JJW0_9BURK</name>
<dbReference type="PANTHER" id="PTHR30427:SF1">
    <property type="entry name" value="TRANSCRIPTIONAL ACTIVATOR PROTEIN LYSR"/>
    <property type="match status" value="1"/>
</dbReference>
<keyword evidence="2" id="KW-0805">Transcription regulation</keyword>
<keyword evidence="4" id="KW-0804">Transcription</keyword>
<dbReference type="Gene3D" id="1.10.10.10">
    <property type="entry name" value="Winged helix-like DNA-binding domain superfamily/Winged helix DNA-binding domain"/>
    <property type="match status" value="1"/>
</dbReference>
<feature type="domain" description="HTH lysR-type" evidence="5">
    <location>
        <begin position="30"/>
        <end position="87"/>
    </location>
</feature>
<evidence type="ECO:0000259" key="5">
    <source>
        <dbReference type="PROSITE" id="PS50931"/>
    </source>
</evidence>
<comment type="caution">
    <text evidence="6">The sequence shown here is derived from an EMBL/GenBank/DDBJ whole genome shotgun (WGS) entry which is preliminary data.</text>
</comment>
<dbReference type="PRINTS" id="PR00039">
    <property type="entry name" value="HTHLYSR"/>
</dbReference>
<dbReference type="GO" id="GO:0043565">
    <property type="term" value="F:sequence-specific DNA binding"/>
    <property type="evidence" value="ECO:0007669"/>
    <property type="project" value="TreeGrafter"/>
</dbReference>
<dbReference type="PANTHER" id="PTHR30427">
    <property type="entry name" value="TRANSCRIPTIONAL ACTIVATOR PROTEIN LYSR"/>
    <property type="match status" value="1"/>
</dbReference>
<dbReference type="InterPro" id="IPR000847">
    <property type="entry name" value="LysR_HTH_N"/>
</dbReference>
<protein>
    <submittedName>
        <fullName evidence="6">LysR family transcriptional regulator</fullName>
    </submittedName>
</protein>
<dbReference type="AlphaFoldDB" id="A0A158JJW0"/>
<dbReference type="GO" id="GO:0010628">
    <property type="term" value="P:positive regulation of gene expression"/>
    <property type="evidence" value="ECO:0007669"/>
    <property type="project" value="TreeGrafter"/>
</dbReference>
<dbReference type="InterPro" id="IPR005119">
    <property type="entry name" value="LysR_subst-bd"/>
</dbReference>
<evidence type="ECO:0000256" key="2">
    <source>
        <dbReference type="ARBA" id="ARBA00023015"/>
    </source>
</evidence>
<dbReference type="PROSITE" id="PS50931">
    <property type="entry name" value="HTH_LYSR"/>
    <property type="match status" value="1"/>
</dbReference>